<evidence type="ECO:0000259" key="11">
    <source>
        <dbReference type="Pfam" id="PF05649"/>
    </source>
</evidence>
<evidence type="ECO:0000313" key="14">
    <source>
        <dbReference type="Proteomes" id="UP000316726"/>
    </source>
</evidence>
<feature type="region of interest" description="Disordered" evidence="8">
    <location>
        <begin position="1"/>
        <end position="39"/>
    </location>
</feature>
<dbReference type="GO" id="GO:0004222">
    <property type="term" value="F:metalloendopeptidase activity"/>
    <property type="evidence" value="ECO:0007669"/>
    <property type="project" value="InterPro"/>
</dbReference>
<proteinExistence type="inferred from homology"/>
<dbReference type="InterPro" id="IPR008753">
    <property type="entry name" value="Peptidase_M13_N"/>
</dbReference>
<dbReference type="STRING" id="1764295.A0A5B8MMH4"/>
<dbReference type="OrthoDB" id="6475849at2759"/>
<dbReference type="PANTHER" id="PTHR11733">
    <property type="entry name" value="ZINC METALLOPROTEASE FAMILY M13 NEPRILYSIN-RELATED"/>
    <property type="match status" value="1"/>
</dbReference>
<feature type="compositionally biased region" description="Basic and acidic residues" evidence="8">
    <location>
        <begin position="9"/>
        <end position="25"/>
    </location>
</feature>
<evidence type="ECO:0000313" key="12">
    <source>
        <dbReference type="EMBL" id="CAD9719976.1"/>
    </source>
</evidence>
<evidence type="ECO:0000256" key="1">
    <source>
        <dbReference type="ARBA" id="ARBA00001947"/>
    </source>
</evidence>
<evidence type="ECO:0000256" key="6">
    <source>
        <dbReference type="ARBA" id="ARBA00022833"/>
    </source>
</evidence>
<dbReference type="PRINTS" id="PR00786">
    <property type="entry name" value="NEPRILYSIN"/>
</dbReference>
<accession>A0A5B8MMH4</accession>
<dbReference type="PROSITE" id="PS51885">
    <property type="entry name" value="NEPRILYSIN"/>
    <property type="match status" value="1"/>
</dbReference>
<dbReference type="Gene3D" id="3.40.390.10">
    <property type="entry name" value="Collagenase (Catalytic Domain)"/>
    <property type="match status" value="1"/>
</dbReference>
<evidence type="ECO:0000256" key="5">
    <source>
        <dbReference type="ARBA" id="ARBA00022801"/>
    </source>
</evidence>
<protein>
    <submittedName>
        <fullName evidence="13">Neprilysin</fullName>
    </submittedName>
</protein>
<evidence type="ECO:0000259" key="10">
    <source>
        <dbReference type="Pfam" id="PF01431"/>
    </source>
</evidence>
<dbReference type="Gene3D" id="1.10.1380.10">
    <property type="entry name" value="Neutral endopeptidase , domain2"/>
    <property type="match status" value="1"/>
</dbReference>
<organism evidence="13 14">
    <name type="scientific">Chloropicon primus</name>
    <dbReference type="NCBI Taxonomy" id="1764295"/>
    <lineage>
        <taxon>Eukaryota</taxon>
        <taxon>Viridiplantae</taxon>
        <taxon>Chlorophyta</taxon>
        <taxon>Chloropicophyceae</taxon>
        <taxon>Chloropicales</taxon>
        <taxon>Chloropicaceae</taxon>
        <taxon>Chloropicon</taxon>
    </lineage>
</organism>
<reference evidence="13 14" key="1">
    <citation type="submission" date="2018-07" db="EMBL/GenBank/DDBJ databases">
        <title>The complete nuclear genome of the prasinophyte Chloropicon primus (CCMP1205).</title>
        <authorList>
            <person name="Pombert J.-F."/>
            <person name="Otis C."/>
            <person name="Turmel M."/>
            <person name="Lemieux C."/>
        </authorList>
    </citation>
    <scope>NUCLEOTIDE SEQUENCE [LARGE SCALE GENOMIC DNA]</scope>
    <source>
        <strain evidence="13 14">CCMP1205</strain>
    </source>
</reference>
<keyword evidence="14" id="KW-1185">Reference proteome</keyword>
<evidence type="ECO:0000256" key="9">
    <source>
        <dbReference type="SAM" id="Phobius"/>
    </source>
</evidence>
<dbReference type="EMBL" id="CP031039">
    <property type="protein sequence ID" value="QDZ21848.1"/>
    <property type="molecule type" value="Genomic_DNA"/>
</dbReference>
<feature type="domain" description="Peptidase M13 C-terminal" evidence="10">
    <location>
        <begin position="582"/>
        <end position="784"/>
    </location>
</feature>
<feature type="transmembrane region" description="Helical" evidence="9">
    <location>
        <begin position="47"/>
        <end position="67"/>
    </location>
</feature>
<dbReference type="Proteomes" id="UP000316726">
    <property type="component" value="Chromosome 6"/>
</dbReference>
<dbReference type="GO" id="GO:0016485">
    <property type="term" value="P:protein processing"/>
    <property type="evidence" value="ECO:0007669"/>
    <property type="project" value="TreeGrafter"/>
</dbReference>
<evidence type="ECO:0000256" key="3">
    <source>
        <dbReference type="ARBA" id="ARBA00022670"/>
    </source>
</evidence>
<dbReference type="Pfam" id="PF05649">
    <property type="entry name" value="Peptidase_M13_N"/>
    <property type="match status" value="1"/>
</dbReference>
<dbReference type="EMBL" id="HBHL01013431">
    <property type="protein sequence ID" value="CAD9719976.1"/>
    <property type="molecule type" value="Transcribed_RNA"/>
</dbReference>
<dbReference type="GO" id="GO:0046872">
    <property type="term" value="F:metal ion binding"/>
    <property type="evidence" value="ECO:0007669"/>
    <property type="project" value="UniProtKB-KW"/>
</dbReference>
<keyword evidence="3" id="KW-0645">Protease</keyword>
<feature type="domain" description="Peptidase M13 N-terminal" evidence="11">
    <location>
        <begin position="107"/>
        <end position="518"/>
    </location>
</feature>
<gene>
    <name evidence="13" type="ORF">A3770_06p43660</name>
    <name evidence="12" type="ORF">CPRI1469_LOCUS8842</name>
</gene>
<comment type="similarity">
    <text evidence="2">Belongs to the peptidase M13 family.</text>
</comment>
<dbReference type="InterPro" id="IPR024079">
    <property type="entry name" value="MetalloPept_cat_dom_sf"/>
</dbReference>
<keyword evidence="9" id="KW-1133">Transmembrane helix</keyword>
<keyword evidence="7" id="KW-0482">Metalloprotease</keyword>
<dbReference type="InterPro" id="IPR042089">
    <property type="entry name" value="Peptidase_M13_dom_2"/>
</dbReference>
<reference evidence="12" key="2">
    <citation type="submission" date="2021-01" db="EMBL/GenBank/DDBJ databases">
        <authorList>
            <person name="Corre E."/>
            <person name="Pelletier E."/>
            <person name="Niang G."/>
            <person name="Scheremetjew M."/>
            <person name="Finn R."/>
            <person name="Kale V."/>
            <person name="Holt S."/>
            <person name="Cochrane G."/>
            <person name="Meng A."/>
            <person name="Brown T."/>
            <person name="Cohen L."/>
        </authorList>
    </citation>
    <scope>NUCLEOTIDE SEQUENCE</scope>
    <source>
        <strain evidence="12">CCMP1205</strain>
    </source>
</reference>
<dbReference type="CDD" id="cd08662">
    <property type="entry name" value="M13"/>
    <property type="match status" value="1"/>
</dbReference>
<keyword evidence="5" id="KW-0378">Hydrolase</keyword>
<dbReference type="SUPFAM" id="SSF55486">
    <property type="entry name" value="Metalloproteases ('zincins'), catalytic domain"/>
    <property type="match status" value="1"/>
</dbReference>
<dbReference type="Pfam" id="PF01431">
    <property type="entry name" value="Peptidase_M13"/>
    <property type="match status" value="1"/>
</dbReference>
<keyword evidence="9" id="KW-0812">Transmembrane</keyword>
<keyword evidence="6" id="KW-0862">Zinc</keyword>
<dbReference type="PANTHER" id="PTHR11733:SF167">
    <property type="entry name" value="FI17812P1-RELATED"/>
    <property type="match status" value="1"/>
</dbReference>
<evidence type="ECO:0000256" key="4">
    <source>
        <dbReference type="ARBA" id="ARBA00022723"/>
    </source>
</evidence>
<dbReference type="GO" id="GO:0005886">
    <property type="term" value="C:plasma membrane"/>
    <property type="evidence" value="ECO:0007669"/>
    <property type="project" value="TreeGrafter"/>
</dbReference>
<name>A0A5B8MMH4_9CHLO</name>
<evidence type="ECO:0000313" key="13">
    <source>
        <dbReference type="EMBL" id="QDZ21848.1"/>
    </source>
</evidence>
<dbReference type="InterPro" id="IPR018497">
    <property type="entry name" value="Peptidase_M13_C"/>
</dbReference>
<keyword evidence="4" id="KW-0479">Metal-binding</keyword>
<keyword evidence="9" id="KW-0472">Membrane</keyword>
<evidence type="ECO:0000256" key="2">
    <source>
        <dbReference type="ARBA" id="ARBA00007357"/>
    </source>
</evidence>
<comment type="cofactor">
    <cofactor evidence="1">
        <name>Zn(2+)</name>
        <dbReference type="ChEBI" id="CHEBI:29105"/>
    </cofactor>
</comment>
<evidence type="ECO:0000256" key="8">
    <source>
        <dbReference type="SAM" id="MobiDB-lite"/>
    </source>
</evidence>
<evidence type="ECO:0000256" key="7">
    <source>
        <dbReference type="ARBA" id="ARBA00023049"/>
    </source>
</evidence>
<dbReference type="AlphaFoldDB" id="A0A5B8MMH4"/>
<dbReference type="InterPro" id="IPR000718">
    <property type="entry name" value="Peptidase_M13"/>
</dbReference>
<sequence length="787" mass="88714">MDLSSSCDSQRELVVRGEARAEGSRAAKPSTSRYGSPTGRPGAARHLVLLVGALISVLLVTLGILSFEIHTLKRPSSAGELPGVCVAKECTVAAAQMLDSMDMDADPCRDFFRYACGNFNDRYYLPEGQNQVSQFTLAGQVNDMMILQALDGNSSGGASSEEASDALAKARKYYDQCMDLREMNRLGISPVLDLLAIPDFLLKFGAEVGQTHNFTRRELVFGALRELQQRHVRILVDFWVGQDRYNSSEIQVHVRQGLLGLPDSSYYETGRHEEGSRSGSKHARILQAYKNLLWEGLRLLESRTVKKFDEEGSADEIESLVAFESRIAGCHMPKESLNQPILTHNPMEVEAAEIVFPFGWRKFIQNMSGPANYTGKINIETPSALSCMTRVMDETPIEDMALYMKVMILLHRGELLDNAIREWRYKFNLQTTGVSGAGPRWRQCMDLVTSHQRYGFALTKPYVQRAFGRESKEEVEDIFEKVEEAFLDQLPSVEWLGEKTRKVAAKKARAMKKHLGYPDWVMDDEKVAKFYENVSVDGTFFENTVSLFKAHQDRVFARLFPNASEPMVDPEDLWILSPTEINAYYSVFSNTIAFPAGVLHPPFFTQGAPMPLNYGSLGTFVAHEFTHAFDSNGRKFDENGEGLDWWTDKDDEHFEERAKCFVDQYSKFELYGHRNNGNLTLPENLADNAGMQLAFRAFTKELETSKTNRLPSTPFTPHQLFFLGFAQSWCSNIKEDKALMSMKADPHSLPQFRVNGVVSNSVEFSKAFQCKPSSPLNPARKCNLWLG</sequence>